<name>A0A1R1LJL6_9MICC</name>
<accession>A0A1R1LJL6</accession>
<dbReference type="EMBL" id="MRDE01000016">
    <property type="protein sequence ID" value="OMH27714.1"/>
    <property type="molecule type" value="Genomic_DNA"/>
</dbReference>
<proteinExistence type="predicted"/>
<dbReference type="STRING" id="554083.BKD30_03495"/>
<keyword evidence="1" id="KW-0472">Membrane</keyword>
<evidence type="ECO:0000256" key="1">
    <source>
        <dbReference type="SAM" id="Phobius"/>
    </source>
</evidence>
<keyword evidence="1" id="KW-1133">Transmembrane helix</keyword>
<feature type="transmembrane region" description="Helical" evidence="1">
    <location>
        <begin position="21"/>
        <end position="43"/>
    </location>
</feature>
<dbReference type="Pfam" id="PF13400">
    <property type="entry name" value="Tad"/>
    <property type="match status" value="1"/>
</dbReference>
<feature type="domain" description="Putative Flp pilus-assembly TadG-like N-terminal" evidence="2">
    <location>
        <begin position="22"/>
        <end position="68"/>
    </location>
</feature>
<protein>
    <recommendedName>
        <fullName evidence="2">Putative Flp pilus-assembly TadG-like N-terminal domain-containing protein</fullName>
    </recommendedName>
</protein>
<evidence type="ECO:0000259" key="2">
    <source>
        <dbReference type="Pfam" id="PF13400"/>
    </source>
</evidence>
<reference evidence="3 4" key="1">
    <citation type="submission" date="2016-12" db="EMBL/GenBank/DDBJ databases">
        <title>Draft genome of Tersicoccus phoenicis 1P05MA.</title>
        <authorList>
            <person name="Nakajima Y."/>
            <person name="Yoshizawa S."/>
            <person name="Nakamura K."/>
            <person name="Ogura Y."/>
            <person name="Hayashi T."/>
            <person name="Kogure K."/>
        </authorList>
    </citation>
    <scope>NUCLEOTIDE SEQUENCE [LARGE SCALE GENOMIC DNA]</scope>
    <source>
        <strain evidence="3 4">1p05MA</strain>
    </source>
</reference>
<keyword evidence="4" id="KW-1185">Reference proteome</keyword>
<dbReference type="InterPro" id="IPR028087">
    <property type="entry name" value="Tad_N"/>
</dbReference>
<sequence length="318" mass="33057">MLRLRRLQRERLGQERLRQERGAVAVTTALCMVVLLGIAALVIDVGGIYAERVQLQNGADAAALAVAQNCAAGACGDPNATAVAMAGKNANDNASRATAIVDTATNSVTVDTGTLTTSGQGVLTNSFARILGVPFSTVTASAKASWGSPAAAVVFPFTTARCIYDRTPANQEVWITTTTSCTDRSGNVVPGGFGWLDESSPCATDVDIVTQVGSRPGKSGPPCDMSKILNTTILLPIYSTASGQGQNAVYTVYGFAAFRITDSSWPGNWARSPSAECSKCTGIKGSFTKLVSLESAARWSVTRLGGPTMNASFVSLSQ</sequence>
<dbReference type="AlphaFoldDB" id="A0A1R1LJL6"/>
<comment type="caution">
    <text evidence="3">The sequence shown here is derived from an EMBL/GenBank/DDBJ whole genome shotgun (WGS) entry which is preliminary data.</text>
</comment>
<evidence type="ECO:0000313" key="3">
    <source>
        <dbReference type="EMBL" id="OMH27714.1"/>
    </source>
</evidence>
<dbReference type="Proteomes" id="UP000187085">
    <property type="component" value="Unassembled WGS sequence"/>
</dbReference>
<evidence type="ECO:0000313" key="4">
    <source>
        <dbReference type="Proteomes" id="UP000187085"/>
    </source>
</evidence>
<keyword evidence="1" id="KW-0812">Transmembrane</keyword>
<gene>
    <name evidence="3" type="ORF">BKD30_03495</name>
</gene>
<organism evidence="3 4">
    <name type="scientific">Tersicoccus phoenicis</name>
    <dbReference type="NCBI Taxonomy" id="554083"/>
    <lineage>
        <taxon>Bacteria</taxon>
        <taxon>Bacillati</taxon>
        <taxon>Actinomycetota</taxon>
        <taxon>Actinomycetes</taxon>
        <taxon>Micrococcales</taxon>
        <taxon>Micrococcaceae</taxon>
        <taxon>Tersicoccus</taxon>
    </lineage>
</organism>